<feature type="region of interest" description="Disordered" evidence="1">
    <location>
        <begin position="537"/>
        <end position="641"/>
    </location>
</feature>
<feature type="signal peptide" evidence="3">
    <location>
        <begin position="1"/>
        <end position="44"/>
    </location>
</feature>
<evidence type="ECO:0008006" key="6">
    <source>
        <dbReference type="Google" id="ProtNLM"/>
    </source>
</evidence>
<evidence type="ECO:0000313" key="5">
    <source>
        <dbReference type="Proteomes" id="UP000036106"/>
    </source>
</evidence>
<organism evidence="4 5">
    <name type="scientific">Companilactobacillus ginsenosidimutans</name>
    <dbReference type="NCBI Taxonomy" id="1007676"/>
    <lineage>
        <taxon>Bacteria</taxon>
        <taxon>Bacillati</taxon>
        <taxon>Bacillota</taxon>
        <taxon>Bacilli</taxon>
        <taxon>Lactobacillales</taxon>
        <taxon>Lactobacillaceae</taxon>
        <taxon>Companilactobacillus</taxon>
    </lineage>
</organism>
<feature type="compositionally biased region" description="Low complexity" evidence="1">
    <location>
        <begin position="537"/>
        <end position="602"/>
    </location>
</feature>
<dbReference type="Proteomes" id="UP000036106">
    <property type="component" value="Chromosome"/>
</dbReference>
<dbReference type="KEGG" id="lgn:ABM34_09515"/>
<name>A0A0H4QKW5_9LACO</name>
<keyword evidence="2" id="KW-0472">Membrane</keyword>
<keyword evidence="2" id="KW-0812">Transmembrane</keyword>
<gene>
    <name evidence="4" type="ORF">ABM34_09515</name>
</gene>
<evidence type="ECO:0000256" key="3">
    <source>
        <dbReference type="SAM" id="SignalP"/>
    </source>
</evidence>
<keyword evidence="2" id="KW-1133">Transmembrane helix</keyword>
<evidence type="ECO:0000313" key="4">
    <source>
        <dbReference type="EMBL" id="AKP67741.1"/>
    </source>
</evidence>
<feature type="chain" id="PRO_5005208509" description="Gram-positive cocci surface proteins LPxTG domain-containing protein" evidence="3">
    <location>
        <begin position="45"/>
        <end position="673"/>
    </location>
</feature>
<dbReference type="EMBL" id="CP012034">
    <property type="protein sequence ID" value="AKP67741.1"/>
    <property type="molecule type" value="Genomic_DNA"/>
</dbReference>
<accession>A0A0H4QKW5</accession>
<evidence type="ECO:0000256" key="2">
    <source>
        <dbReference type="SAM" id="Phobius"/>
    </source>
</evidence>
<dbReference type="AlphaFoldDB" id="A0A0H4QKW5"/>
<dbReference type="RefSeq" id="WP_048705297.1">
    <property type="nucleotide sequence ID" value="NZ_CP012034.1"/>
</dbReference>
<feature type="region of interest" description="Disordered" evidence="1">
    <location>
        <begin position="45"/>
        <end position="152"/>
    </location>
</feature>
<proteinExistence type="predicted"/>
<dbReference type="STRING" id="1007676.ABM34_09515"/>
<reference evidence="5" key="1">
    <citation type="submission" date="2015-07" db="EMBL/GenBank/DDBJ databases">
        <title>Lactobacillus ginsenosidimutans/EMML 3141/ whole genome sequencing.</title>
        <authorList>
            <person name="Kim M.K."/>
            <person name="Im W.-T."/>
            <person name="Srinivasan S."/>
            <person name="Lee J.-J."/>
        </authorList>
    </citation>
    <scope>NUCLEOTIDE SEQUENCE [LARGE SCALE GENOMIC DNA]</scope>
    <source>
        <strain evidence="5">EMML 3041</strain>
    </source>
</reference>
<dbReference type="PATRIC" id="fig|1007676.4.peg.1926"/>
<keyword evidence="5" id="KW-1185">Reference proteome</keyword>
<feature type="transmembrane region" description="Helical" evidence="2">
    <location>
        <begin position="648"/>
        <end position="666"/>
    </location>
</feature>
<keyword evidence="3" id="KW-0732">Signal</keyword>
<protein>
    <recommendedName>
        <fullName evidence="6">Gram-positive cocci surface proteins LPxTG domain-containing protein</fullName>
    </recommendedName>
</protein>
<dbReference type="OrthoDB" id="2288546at2"/>
<sequence length="673" mass="68333">MTRINLNNKTNHSLITSKIKHRDLAIAIALSSASLFLVPAVAKADTTTTTSTTEPATTTVAPSSSTTSTSTATATTTPTTDTSSTTTPVTTATTTPTSTDSGSTDPVATSPTPIPAGTSTTTTATAPATGTTTSTTPPATTVPTGTTTTTTVTTPTATDYLIYACPVDQAGNQLGDPVAIGSGAANTTSSVTWTPAMLSSLESELPAGSTYTLWDPSAVTGTQQVAVGTADVTIPVKFALKTVTTTYTFVDETTGKTIYTTTNTWDLSSPAGQASFEANGLRPPMDLYSYTGMTTDDLSTDPQTSPDALPYFGADGKIFDNGYYVLDLAKSGNVTPLDYTAWPSTGTINKTFYYTEATEPSVTFEAVDSSGKVLKVFSTTPVSAALPSMQATAAEYVPTASAVELPGYTLTGLTVTGADSESGIPDKTLSYTGSDTDYATFLSSTEGTGTYDVRQLLNDYDQACVKYIYTPNTVKLMVQPVDSTGAPIGDPIEAGSGIVGESATVTAPTLDGYTPSAVTESLTVAPDQGVIKLTYAKASSSTGTGSTTGSGSSTGTTTPPSGSSTGSSSTTGSSSPSGTSSTGSTSAATTPAKPTSSAPAPTRESYKAMVKSGALKRTAKPSQLSASGVLAGTPTRASRFPQTSNNTGNILSAIGIGLIGILGLCYKKIKSWI</sequence>
<evidence type="ECO:0000256" key="1">
    <source>
        <dbReference type="SAM" id="MobiDB-lite"/>
    </source>
</evidence>